<organism evidence="7 8">
    <name type="scientific">Methanoculleus nereidis</name>
    <dbReference type="NCBI Taxonomy" id="2735141"/>
    <lineage>
        <taxon>Archaea</taxon>
        <taxon>Methanobacteriati</taxon>
        <taxon>Methanobacteriota</taxon>
        <taxon>Stenosarchaea group</taxon>
        <taxon>Methanomicrobia</taxon>
        <taxon>Methanomicrobiales</taxon>
        <taxon>Methanomicrobiaceae</taxon>
        <taxon>Methanoculleus</taxon>
    </lineage>
</organism>
<dbReference type="RefSeq" id="WP_317296215.1">
    <property type="nucleotide sequence ID" value="NZ_JABFFQ010000005.1"/>
</dbReference>
<dbReference type="SMART" id="SM00729">
    <property type="entry name" value="Elp3"/>
    <property type="match status" value="1"/>
</dbReference>
<evidence type="ECO:0000256" key="4">
    <source>
        <dbReference type="ARBA" id="ARBA00023004"/>
    </source>
</evidence>
<evidence type="ECO:0000256" key="3">
    <source>
        <dbReference type="ARBA" id="ARBA00022723"/>
    </source>
</evidence>
<dbReference type="SFLD" id="SFLDS00029">
    <property type="entry name" value="Radical_SAM"/>
    <property type="match status" value="1"/>
</dbReference>
<dbReference type="InterPro" id="IPR051198">
    <property type="entry name" value="BchE-like"/>
</dbReference>
<dbReference type="PANTHER" id="PTHR43409:SF16">
    <property type="entry name" value="SLR0320 PROTEIN"/>
    <property type="match status" value="1"/>
</dbReference>
<protein>
    <submittedName>
        <fullName evidence="7">Radical SAM protein</fullName>
    </submittedName>
</protein>
<dbReference type="InterPro" id="IPR023404">
    <property type="entry name" value="rSAM_horseshoe"/>
</dbReference>
<evidence type="ECO:0000313" key="7">
    <source>
        <dbReference type="EMBL" id="MDV4343034.1"/>
    </source>
</evidence>
<sequence length="482" mass="54751">MKIYLLNPPFKKGFCRSVRGSGEVSRGGTLYYPICLSYATGVLEQQHDVRLVDAQARKWDLELVLEDIKQYAPDMVIIDTNFACLNNDLAIASQIKHETGCILVIVGPPASQFSSEILSHPDIDIAVRYEYDITLQELAKCIESGLSYSHIAGISYLEGGKPVHNPLRSLTQGADLDQIPFVSKVYHNHLNIEDYFLSSSLYPVVQIFTGRGCPNQCTFCSWPSNLMGRKYRVRSLTNVLDELEWIQNNLDVKEVFFEDDTFTINKSRVLEFCEQYKHRNLDLAWSCNTRVNTLDLETMKAMKRANCRLLIAGYESGSETILKTIKKGTNVEQMRKFAKNAKRARLMVHGDFIIGLPGETRETIQMTKDLIYDLKPELLQVLVPQPIPGTELYAQCKREGFLLVDDPTQYLDDNGHQKAVISYPALSNEEMVCEANEILREYYLSPGYVPLAMGQVLRKNSVVELKRLWISAKMFLGYAIRG</sequence>
<keyword evidence="5" id="KW-0411">Iron-sulfur</keyword>
<dbReference type="PANTHER" id="PTHR43409">
    <property type="entry name" value="ANAEROBIC MAGNESIUM-PROTOPORPHYRIN IX MONOMETHYL ESTER CYCLASE-RELATED"/>
    <property type="match status" value="1"/>
</dbReference>
<keyword evidence="8" id="KW-1185">Reference proteome</keyword>
<keyword evidence="4" id="KW-0408">Iron</keyword>
<dbReference type="Gene3D" id="3.80.30.20">
    <property type="entry name" value="tm_1862 like domain"/>
    <property type="match status" value="1"/>
</dbReference>
<proteinExistence type="predicted"/>
<dbReference type="CDD" id="cd01335">
    <property type="entry name" value="Radical_SAM"/>
    <property type="match status" value="1"/>
</dbReference>
<dbReference type="InterPro" id="IPR006638">
    <property type="entry name" value="Elp3/MiaA/NifB-like_rSAM"/>
</dbReference>
<dbReference type="InterPro" id="IPR034466">
    <property type="entry name" value="Methyltransferase_Class_B"/>
</dbReference>
<keyword evidence="2" id="KW-0949">S-adenosyl-L-methionine</keyword>
<dbReference type="Pfam" id="PF04055">
    <property type="entry name" value="Radical_SAM"/>
    <property type="match status" value="1"/>
</dbReference>
<reference evidence="7 8" key="1">
    <citation type="submission" date="2020-05" db="EMBL/GenBank/DDBJ databases">
        <title>Isolation and characterization of methanoarchaea from a cold seep at offshore SW Taiwan.</title>
        <authorList>
            <person name="Chen Y.-W."/>
            <person name="Chen S.-C."/>
            <person name="Lai M.-C."/>
        </authorList>
    </citation>
    <scope>NUCLEOTIDE SEQUENCE [LARGE SCALE GENOMIC DNA]</scope>
    <source>
        <strain evidence="7 8">YWC-01</strain>
    </source>
</reference>
<dbReference type="PROSITE" id="PS51918">
    <property type="entry name" value="RADICAL_SAM"/>
    <property type="match status" value="1"/>
</dbReference>
<dbReference type="Proteomes" id="UP001273768">
    <property type="component" value="Unassembled WGS sequence"/>
</dbReference>
<dbReference type="EMBL" id="JABFFQ010000005">
    <property type="protein sequence ID" value="MDV4343034.1"/>
    <property type="molecule type" value="Genomic_DNA"/>
</dbReference>
<evidence type="ECO:0000256" key="5">
    <source>
        <dbReference type="ARBA" id="ARBA00023014"/>
    </source>
</evidence>
<comment type="cofactor">
    <cofactor evidence="1">
        <name>[4Fe-4S] cluster</name>
        <dbReference type="ChEBI" id="CHEBI:49883"/>
    </cofactor>
</comment>
<evidence type="ECO:0000256" key="2">
    <source>
        <dbReference type="ARBA" id="ARBA00022691"/>
    </source>
</evidence>
<dbReference type="Gene3D" id="3.40.50.280">
    <property type="entry name" value="Cobalamin-binding domain"/>
    <property type="match status" value="1"/>
</dbReference>
<comment type="caution">
    <text evidence="7">The sequence shown here is derived from an EMBL/GenBank/DDBJ whole genome shotgun (WGS) entry which is preliminary data.</text>
</comment>
<accession>A0ABU3Z396</accession>
<dbReference type="SFLD" id="SFLDG01082">
    <property type="entry name" value="B12-binding_domain_containing"/>
    <property type="match status" value="1"/>
</dbReference>
<keyword evidence="3" id="KW-0479">Metal-binding</keyword>
<evidence type="ECO:0000259" key="6">
    <source>
        <dbReference type="PROSITE" id="PS51918"/>
    </source>
</evidence>
<gene>
    <name evidence="7" type="ORF">HL657_07565</name>
</gene>
<dbReference type="InterPro" id="IPR058240">
    <property type="entry name" value="rSAM_sf"/>
</dbReference>
<dbReference type="InterPro" id="IPR007197">
    <property type="entry name" value="rSAM"/>
</dbReference>
<evidence type="ECO:0000313" key="8">
    <source>
        <dbReference type="Proteomes" id="UP001273768"/>
    </source>
</evidence>
<dbReference type="SFLD" id="SFLDG01123">
    <property type="entry name" value="methyltransferase_(Class_B)"/>
    <property type="match status" value="1"/>
</dbReference>
<evidence type="ECO:0000256" key="1">
    <source>
        <dbReference type="ARBA" id="ARBA00001966"/>
    </source>
</evidence>
<feature type="domain" description="Radical SAM core" evidence="6">
    <location>
        <begin position="195"/>
        <end position="414"/>
    </location>
</feature>
<dbReference type="SUPFAM" id="SSF102114">
    <property type="entry name" value="Radical SAM enzymes"/>
    <property type="match status" value="1"/>
</dbReference>
<name>A0ABU3Z396_9EURY</name>